<dbReference type="AlphaFoldDB" id="A0A1T2XCP9"/>
<accession>A0A1T2XCP9</accession>
<reference evidence="1 2" key="1">
    <citation type="submission" date="2017-01" db="EMBL/GenBank/DDBJ databases">
        <title>Genome analysis of Paenibacillus selenitrireducens ES3-24.</title>
        <authorList>
            <person name="Xu D."/>
            <person name="Yao R."/>
            <person name="Zheng S."/>
        </authorList>
    </citation>
    <scope>NUCLEOTIDE SEQUENCE [LARGE SCALE GENOMIC DNA]</scope>
    <source>
        <strain evidence="1 2">ES3-24</strain>
    </source>
</reference>
<dbReference type="EMBL" id="MSZX01000005">
    <property type="protein sequence ID" value="OPA77466.1"/>
    <property type="molecule type" value="Genomic_DNA"/>
</dbReference>
<proteinExistence type="predicted"/>
<comment type="caution">
    <text evidence="1">The sequence shown here is derived from an EMBL/GenBank/DDBJ whole genome shotgun (WGS) entry which is preliminary data.</text>
</comment>
<name>A0A1T2XCP9_9BACL</name>
<organism evidence="1 2">
    <name type="scientific">Paenibacillus selenitireducens</name>
    <dbReference type="NCBI Taxonomy" id="1324314"/>
    <lineage>
        <taxon>Bacteria</taxon>
        <taxon>Bacillati</taxon>
        <taxon>Bacillota</taxon>
        <taxon>Bacilli</taxon>
        <taxon>Bacillales</taxon>
        <taxon>Paenibacillaceae</taxon>
        <taxon>Paenibacillus</taxon>
    </lineage>
</organism>
<dbReference type="Proteomes" id="UP000190188">
    <property type="component" value="Unassembled WGS sequence"/>
</dbReference>
<gene>
    <name evidence="1" type="ORF">BVG16_13505</name>
</gene>
<sequence>MSLQLINAIQDTHKNDPTFMTLVSLNPQSPPEDIVKRFTKGMEADITLSSSTVPHICEYIMPGRFSRNPLVFEGKFCLDFYGKTSYEAKLMFERSFELLHDKPIHTSDFRSYLCVLAYDVDFATGIRDVKGYKAIYDVDYLRMN</sequence>
<keyword evidence="2" id="KW-1185">Reference proteome</keyword>
<evidence type="ECO:0000313" key="1">
    <source>
        <dbReference type="EMBL" id="OPA77466.1"/>
    </source>
</evidence>
<dbReference type="STRING" id="1324314.BVG16_13505"/>
<protein>
    <submittedName>
        <fullName evidence="1">Uncharacterized protein</fullName>
    </submittedName>
</protein>
<evidence type="ECO:0000313" key="2">
    <source>
        <dbReference type="Proteomes" id="UP000190188"/>
    </source>
</evidence>